<evidence type="ECO:0000256" key="6">
    <source>
        <dbReference type="SAM" id="MobiDB-lite"/>
    </source>
</evidence>
<evidence type="ECO:0000256" key="5">
    <source>
        <dbReference type="ARBA" id="ARBA00022898"/>
    </source>
</evidence>
<evidence type="ECO:0000256" key="4">
    <source>
        <dbReference type="ARBA" id="ARBA00022679"/>
    </source>
</evidence>
<evidence type="ECO:0000256" key="1">
    <source>
        <dbReference type="ARBA" id="ARBA00001933"/>
    </source>
</evidence>
<evidence type="ECO:0000313" key="8">
    <source>
        <dbReference type="Proteomes" id="UP001201980"/>
    </source>
</evidence>
<evidence type="ECO:0000256" key="2">
    <source>
        <dbReference type="ARBA" id="ARBA00007441"/>
    </source>
</evidence>
<dbReference type="GO" id="GO:0008483">
    <property type="term" value="F:transaminase activity"/>
    <property type="evidence" value="ECO:0007669"/>
    <property type="project" value="UniProtKB-KW"/>
</dbReference>
<dbReference type="InterPro" id="IPR050859">
    <property type="entry name" value="Class-I_PLP-dep_aminotransf"/>
</dbReference>
<feature type="region of interest" description="Disordered" evidence="6">
    <location>
        <begin position="340"/>
        <end position="361"/>
    </location>
</feature>
<feature type="region of interest" description="Disordered" evidence="6">
    <location>
        <begin position="77"/>
        <end position="133"/>
    </location>
</feature>
<protein>
    <recommendedName>
        <fullName evidence="9">Aminotransferase class I/classII domain-containing protein</fullName>
    </recommendedName>
</protein>
<gene>
    <name evidence="7" type="ORF">MKZ38_007730</name>
</gene>
<evidence type="ECO:0000313" key="7">
    <source>
        <dbReference type="EMBL" id="KAJ2894314.1"/>
    </source>
</evidence>
<dbReference type="InterPro" id="IPR015424">
    <property type="entry name" value="PyrdxlP-dep_Trfase"/>
</dbReference>
<name>A0AAD5RIB6_9PEZI</name>
<keyword evidence="5" id="KW-0663">Pyridoxal phosphate</keyword>
<dbReference type="PANTHER" id="PTHR42790:SF1">
    <property type="entry name" value="AROMATIC AMINO ACID AMINOTRANSFERASE, HYPOTHETICAL (EUROFUNG)"/>
    <property type="match status" value="1"/>
</dbReference>
<accession>A0AAD5RIB6</accession>
<dbReference type="AlphaFoldDB" id="A0AAD5RIB6"/>
<reference evidence="7" key="1">
    <citation type="submission" date="2022-07" db="EMBL/GenBank/DDBJ databases">
        <title>Draft genome sequence of Zalerion maritima ATCC 34329, a (micro)plastics degrading marine fungus.</title>
        <authorList>
            <person name="Paco A."/>
            <person name="Goncalves M.F.M."/>
            <person name="Rocha-Santos T.A.P."/>
            <person name="Alves A."/>
        </authorList>
    </citation>
    <scope>NUCLEOTIDE SEQUENCE</scope>
    <source>
        <strain evidence="7">ATCC 34329</strain>
    </source>
</reference>
<dbReference type="SUPFAM" id="SSF53383">
    <property type="entry name" value="PLP-dependent transferases"/>
    <property type="match status" value="1"/>
</dbReference>
<comment type="cofactor">
    <cofactor evidence="1">
        <name>pyridoxal 5'-phosphate</name>
        <dbReference type="ChEBI" id="CHEBI:597326"/>
    </cofactor>
</comment>
<keyword evidence="4" id="KW-0808">Transferase</keyword>
<organism evidence="7 8">
    <name type="scientific">Zalerion maritima</name>
    <dbReference type="NCBI Taxonomy" id="339359"/>
    <lineage>
        <taxon>Eukaryota</taxon>
        <taxon>Fungi</taxon>
        <taxon>Dikarya</taxon>
        <taxon>Ascomycota</taxon>
        <taxon>Pezizomycotina</taxon>
        <taxon>Sordariomycetes</taxon>
        <taxon>Lulworthiomycetidae</taxon>
        <taxon>Lulworthiales</taxon>
        <taxon>Lulworthiaceae</taxon>
        <taxon>Zalerion</taxon>
    </lineage>
</organism>
<dbReference type="GO" id="GO:1901605">
    <property type="term" value="P:alpha-amino acid metabolic process"/>
    <property type="evidence" value="ECO:0007669"/>
    <property type="project" value="TreeGrafter"/>
</dbReference>
<sequence>MSFHQGLSEPGIPAMTRSAPLPPLDLSHHFSEATKRRNPSSMKAYYKYFQIPGIGNIAGGLPNARFFPFDTLEAQSAQATRWKPTPNHPEPEWEDFDASPDGATSGNIPSNNPSSSKAPAYTTTTTNSTTTGASNKEAAHLTIPMLSGERDPTQRIDVTTALQYGTAQGYPALLSWVRQFTRRNLHPNVPYAGGPEVILTCGSTDGFAKTVELLVDTWLPSFQGDEEREGILVEKFVYPNILGQTGPKGVVPVKVEMDEGGMLAAGKGGLKDVLENWDVGRRGCKRPRLMYTVTMGHNPTGGVLSVKRRKEIYECCERWDVIIVEDDPYWYLQYPSAEGEERRSRNQPAPSSQGEAGLLGGPEMCATGADNEPKKSSGFEFLDSLVPSYLSIDVSGRVVRLDTFSKTVAPGCRLGWITAQPAFVDRFLRITESSTQQPSGFVQSMVASLVLGTQPAAATAAFNSLAAAEDKIAFEGWDTSGWVRWLAGLRGQYERRMVRMSSILDAGAVMLKQSTPTSLADRDYGVISTTTLLSFRWSRGGMFIWVRVHFESHPLFNAPRPLLYPHQSREGGPSVRRRRVLDGTALNTALMLYLTHKPHLVLISPGMMFSANDQVRQEEGWKYYRMCFAAESEENIDACSHRFVSALHKYWKIRKVEEIEELLKELESSDIDANSQKGVSGITDGMGNLGWIGC</sequence>
<dbReference type="Gene3D" id="3.40.640.10">
    <property type="entry name" value="Type I PLP-dependent aspartate aminotransferase-like (Major domain)"/>
    <property type="match status" value="1"/>
</dbReference>
<feature type="compositionally biased region" description="Low complexity" evidence="6">
    <location>
        <begin position="109"/>
        <end position="131"/>
    </location>
</feature>
<proteinExistence type="inferred from homology"/>
<evidence type="ECO:0008006" key="9">
    <source>
        <dbReference type="Google" id="ProtNLM"/>
    </source>
</evidence>
<comment type="similarity">
    <text evidence="2">Belongs to the class-I pyridoxal-phosphate-dependent aminotransferase family.</text>
</comment>
<feature type="region of interest" description="Disordered" evidence="6">
    <location>
        <begin position="1"/>
        <end position="26"/>
    </location>
</feature>
<keyword evidence="3" id="KW-0032">Aminotransferase</keyword>
<evidence type="ECO:0000256" key="3">
    <source>
        <dbReference type="ARBA" id="ARBA00022576"/>
    </source>
</evidence>
<dbReference type="CDD" id="cd00609">
    <property type="entry name" value="AAT_like"/>
    <property type="match status" value="1"/>
</dbReference>
<comment type="caution">
    <text evidence="7">The sequence shown here is derived from an EMBL/GenBank/DDBJ whole genome shotgun (WGS) entry which is preliminary data.</text>
</comment>
<dbReference type="InterPro" id="IPR015421">
    <property type="entry name" value="PyrdxlP-dep_Trfase_major"/>
</dbReference>
<dbReference type="EMBL" id="JAKWBI020000506">
    <property type="protein sequence ID" value="KAJ2894314.1"/>
    <property type="molecule type" value="Genomic_DNA"/>
</dbReference>
<dbReference type="Proteomes" id="UP001201980">
    <property type="component" value="Unassembled WGS sequence"/>
</dbReference>
<dbReference type="PANTHER" id="PTHR42790">
    <property type="entry name" value="AMINOTRANSFERASE"/>
    <property type="match status" value="1"/>
</dbReference>
<keyword evidence="8" id="KW-1185">Reference proteome</keyword>